<evidence type="ECO:0000313" key="6">
    <source>
        <dbReference type="Proteomes" id="UP000014760"/>
    </source>
</evidence>
<evidence type="ECO:0000313" key="4">
    <source>
        <dbReference type="EMBL" id="ELU10871.1"/>
    </source>
</evidence>
<dbReference type="OMA" id="WAVFGGW"/>
<dbReference type="PANTHER" id="PTHR24126:SF14">
    <property type="entry name" value="ANK_REP_REGION DOMAIN-CONTAINING PROTEIN"/>
    <property type="match status" value="1"/>
</dbReference>
<feature type="repeat" description="ANK" evidence="3">
    <location>
        <begin position="131"/>
        <end position="163"/>
    </location>
</feature>
<evidence type="ECO:0000256" key="3">
    <source>
        <dbReference type="PROSITE-ProRule" id="PRU00023"/>
    </source>
</evidence>
<dbReference type="InterPro" id="IPR002110">
    <property type="entry name" value="Ankyrin_rpt"/>
</dbReference>
<feature type="repeat" description="ANK" evidence="3">
    <location>
        <begin position="405"/>
        <end position="437"/>
    </location>
</feature>
<dbReference type="PROSITE" id="PS50297">
    <property type="entry name" value="ANK_REP_REGION"/>
    <property type="match status" value="4"/>
</dbReference>
<feature type="repeat" description="ANK" evidence="3">
    <location>
        <begin position="97"/>
        <end position="130"/>
    </location>
</feature>
<reference evidence="5" key="3">
    <citation type="submission" date="2015-06" db="UniProtKB">
        <authorList>
            <consortium name="EnsemblMetazoa"/>
        </authorList>
    </citation>
    <scope>IDENTIFICATION</scope>
</reference>
<dbReference type="Proteomes" id="UP000014760">
    <property type="component" value="Unassembled WGS sequence"/>
</dbReference>
<dbReference type="Pfam" id="PF12796">
    <property type="entry name" value="Ank_2"/>
    <property type="match status" value="2"/>
</dbReference>
<dbReference type="Pfam" id="PF13857">
    <property type="entry name" value="Ank_5"/>
    <property type="match status" value="1"/>
</dbReference>
<dbReference type="OrthoDB" id="6109495at2759"/>
<dbReference type="SMART" id="SM00248">
    <property type="entry name" value="ANK"/>
    <property type="match status" value="8"/>
</dbReference>
<dbReference type="PRINTS" id="PR01415">
    <property type="entry name" value="ANKYRIN"/>
</dbReference>
<dbReference type="EMBL" id="AMQN01005926">
    <property type="status" value="NOT_ANNOTATED_CDS"/>
    <property type="molecule type" value="Genomic_DNA"/>
</dbReference>
<dbReference type="EMBL" id="KB297182">
    <property type="protein sequence ID" value="ELU10871.1"/>
    <property type="molecule type" value="Genomic_DNA"/>
</dbReference>
<keyword evidence="6" id="KW-1185">Reference proteome</keyword>
<feature type="repeat" description="ANK" evidence="3">
    <location>
        <begin position="296"/>
        <end position="330"/>
    </location>
</feature>
<feature type="repeat" description="ANK" evidence="3">
    <location>
        <begin position="204"/>
        <end position="236"/>
    </location>
</feature>
<dbReference type="InterPro" id="IPR036770">
    <property type="entry name" value="Ankyrin_rpt-contain_sf"/>
</dbReference>
<gene>
    <name evidence="4" type="ORF">CAPTEDRAFT_223353</name>
</gene>
<keyword evidence="1" id="KW-0677">Repeat</keyword>
<dbReference type="Pfam" id="PF00023">
    <property type="entry name" value="Ank"/>
    <property type="match status" value="1"/>
</dbReference>
<proteinExistence type="predicted"/>
<sequence length="461" mass="50774">MKYVRKHIKSLSPEFNVNFKGNDEREANSVLCYLPVADCEVDDGKNMGNFISPLRRAIRDNDPKKVRLLVEEAGEGSADLINEDFTADCFLTCCIQNVQSPLHTAAACLNHEDVVCELLKGGAEVNSIGARGQSVLHRAAKQNNLHLARLLLQYGAESDLQDDLGWYPVHGASMSLVARQFADQGVLQFLVEEHCCAVNVVDFEGNTPLHVAAEWDNPTAFQYLLQKGADLEAENSSGKKALELCKERVQLYEEIAAINLGNCKQVRKILEKSGTNAPDLINEDYTSDCFFCCFRNNQNPLHTALSYPQGAHDIIHALIEYGGDVNEPNALGRTCMHRAGRQNHLEFAELFVNHGGDLYQQDREGYNAFHSAVLSPIGIQNRSAVVLEFFLGMAKPGDLDLRDKQGATVLHVAAACEHVAAVQVLLAAGADVNAVNQNGQKPRDLAKGETLRVFEEFVDKD</sequence>
<organism evidence="4">
    <name type="scientific">Capitella teleta</name>
    <name type="common">Polychaete worm</name>
    <dbReference type="NCBI Taxonomy" id="283909"/>
    <lineage>
        <taxon>Eukaryota</taxon>
        <taxon>Metazoa</taxon>
        <taxon>Spiralia</taxon>
        <taxon>Lophotrochozoa</taxon>
        <taxon>Annelida</taxon>
        <taxon>Polychaeta</taxon>
        <taxon>Sedentaria</taxon>
        <taxon>Scolecida</taxon>
        <taxon>Capitellidae</taxon>
        <taxon>Capitella</taxon>
    </lineage>
</organism>
<dbReference type="EnsemblMetazoa" id="CapteT223353">
    <property type="protein sequence ID" value="CapteP223353"/>
    <property type="gene ID" value="CapteG223353"/>
</dbReference>
<dbReference type="SUPFAM" id="SSF48403">
    <property type="entry name" value="Ankyrin repeat"/>
    <property type="match status" value="1"/>
</dbReference>
<dbReference type="AlphaFoldDB" id="R7V3F9"/>
<dbReference type="PROSITE" id="PS50088">
    <property type="entry name" value="ANK_REPEAT"/>
    <property type="match status" value="6"/>
</dbReference>
<evidence type="ECO:0000256" key="2">
    <source>
        <dbReference type="ARBA" id="ARBA00023043"/>
    </source>
</evidence>
<dbReference type="STRING" id="283909.R7V3F9"/>
<protein>
    <submittedName>
        <fullName evidence="4 5">Uncharacterized protein</fullName>
    </submittedName>
</protein>
<reference evidence="6" key="1">
    <citation type="submission" date="2012-12" db="EMBL/GenBank/DDBJ databases">
        <authorList>
            <person name="Hellsten U."/>
            <person name="Grimwood J."/>
            <person name="Chapman J.A."/>
            <person name="Shapiro H."/>
            <person name="Aerts A."/>
            <person name="Otillar R.P."/>
            <person name="Terry A.Y."/>
            <person name="Boore J.L."/>
            <person name="Simakov O."/>
            <person name="Marletaz F."/>
            <person name="Cho S.-J."/>
            <person name="Edsinger-Gonzales E."/>
            <person name="Havlak P."/>
            <person name="Kuo D.-H."/>
            <person name="Larsson T."/>
            <person name="Lv J."/>
            <person name="Arendt D."/>
            <person name="Savage R."/>
            <person name="Osoegawa K."/>
            <person name="de Jong P."/>
            <person name="Lindberg D.R."/>
            <person name="Seaver E.C."/>
            <person name="Weisblat D.A."/>
            <person name="Putnam N.H."/>
            <person name="Grigoriev I.V."/>
            <person name="Rokhsar D.S."/>
        </authorList>
    </citation>
    <scope>NUCLEOTIDE SEQUENCE</scope>
    <source>
        <strain evidence="6">I ESC-2004</strain>
    </source>
</reference>
<reference evidence="4 6" key="2">
    <citation type="journal article" date="2013" name="Nature">
        <title>Insights into bilaterian evolution from three spiralian genomes.</title>
        <authorList>
            <person name="Simakov O."/>
            <person name="Marletaz F."/>
            <person name="Cho S.J."/>
            <person name="Edsinger-Gonzales E."/>
            <person name="Havlak P."/>
            <person name="Hellsten U."/>
            <person name="Kuo D.H."/>
            <person name="Larsson T."/>
            <person name="Lv J."/>
            <person name="Arendt D."/>
            <person name="Savage R."/>
            <person name="Osoegawa K."/>
            <person name="de Jong P."/>
            <person name="Grimwood J."/>
            <person name="Chapman J.A."/>
            <person name="Shapiro H."/>
            <person name="Aerts A."/>
            <person name="Otillar R.P."/>
            <person name="Terry A.Y."/>
            <person name="Boore J.L."/>
            <person name="Grigoriev I.V."/>
            <person name="Lindberg D.R."/>
            <person name="Seaver E.C."/>
            <person name="Weisblat D.A."/>
            <person name="Putnam N.H."/>
            <person name="Rokhsar D.S."/>
        </authorList>
    </citation>
    <scope>NUCLEOTIDE SEQUENCE</scope>
    <source>
        <strain evidence="4 6">I ESC-2004</strain>
    </source>
</reference>
<keyword evidence="2 3" id="KW-0040">ANK repeat</keyword>
<evidence type="ECO:0000256" key="1">
    <source>
        <dbReference type="ARBA" id="ARBA00022737"/>
    </source>
</evidence>
<evidence type="ECO:0000313" key="5">
    <source>
        <dbReference type="EnsemblMetazoa" id="CapteP223353"/>
    </source>
</evidence>
<feature type="repeat" description="ANK" evidence="3">
    <location>
        <begin position="331"/>
        <end position="363"/>
    </location>
</feature>
<dbReference type="Gene3D" id="1.25.40.20">
    <property type="entry name" value="Ankyrin repeat-containing domain"/>
    <property type="match status" value="3"/>
</dbReference>
<dbReference type="HOGENOM" id="CLU_593471_0_0_1"/>
<name>R7V3F9_CAPTE</name>
<dbReference type="PANTHER" id="PTHR24126">
    <property type="entry name" value="ANKYRIN REPEAT, PH AND SEC7 DOMAIN CONTAINING PROTEIN SECG-RELATED"/>
    <property type="match status" value="1"/>
</dbReference>
<accession>R7V3F9</accession>